<name>A0AAV2LF91_KNICA</name>
<sequence>MTKPKVSGQCPICLKTLKHTSKHIREFHGIKNARERTILNAICTGRVDIGKGTCPVPGCGLFRRRLAIHIERHSDLLPGRRAAYLQVARRDAALKQLSELRDTDPQPPMASSLDLEDSLASECRHPSCIQREFRIRELEDVLEMRSAGRSNEEQEDVLEMGSAGRSNESRGVLEMGSARSMRSRRTCWRWDRPADLMRSRRTWGRWDRPADLMRSRRTWGR</sequence>
<evidence type="ECO:0000313" key="3">
    <source>
        <dbReference type="Proteomes" id="UP001497482"/>
    </source>
</evidence>
<dbReference type="Proteomes" id="UP001497482">
    <property type="component" value="Chromosome 23"/>
</dbReference>
<keyword evidence="3" id="KW-1185">Reference proteome</keyword>
<dbReference type="EMBL" id="OZ035845">
    <property type="protein sequence ID" value="CAL1599133.1"/>
    <property type="molecule type" value="Genomic_DNA"/>
</dbReference>
<protein>
    <recommendedName>
        <fullName evidence="4">C2H2-type domain-containing protein</fullName>
    </recommendedName>
</protein>
<reference evidence="2 3" key="1">
    <citation type="submission" date="2024-04" db="EMBL/GenBank/DDBJ databases">
        <authorList>
            <person name="Waldvogel A.-M."/>
            <person name="Schoenle A."/>
        </authorList>
    </citation>
    <scope>NUCLEOTIDE SEQUENCE [LARGE SCALE GENOMIC DNA]</scope>
</reference>
<evidence type="ECO:0000313" key="2">
    <source>
        <dbReference type="EMBL" id="CAL1599133.1"/>
    </source>
</evidence>
<organism evidence="2 3">
    <name type="scientific">Knipowitschia caucasica</name>
    <name type="common">Caucasian dwarf goby</name>
    <name type="synonym">Pomatoschistus caucasicus</name>
    <dbReference type="NCBI Taxonomy" id="637954"/>
    <lineage>
        <taxon>Eukaryota</taxon>
        <taxon>Metazoa</taxon>
        <taxon>Chordata</taxon>
        <taxon>Craniata</taxon>
        <taxon>Vertebrata</taxon>
        <taxon>Euteleostomi</taxon>
        <taxon>Actinopterygii</taxon>
        <taxon>Neopterygii</taxon>
        <taxon>Teleostei</taxon>
        <taxon>Neoteleostei</taxon>
        <taxon>Acanthomorphata</taxon>
        <taxon>Gobiaria</taxon>
        <taxon>Gobiiformes</taxon>
        <taxon>Gobioidei</taxon>
        <taxon>Gobiidae</taxon>
        <taxon>Gobiinae</taxon>
        <taxon>Knipowitschia</taxon>
    </lineage>
</organism>
<proteinExistence type="predicted"/>
<accession>A0AAV2LF91</accession>
<gene>
    <name evidence="2" type="ORF">KC01_LOCUS27454</name>
</gene>
<evidence type="ECO:0000256" key="1">
    <source>
        <dbReference type="SAM" id="MobiDB-lite"/>
    </source>
</evidence>
<evidence type="ECO:0008006" key="4">
    <source>
        <dbReference type="Google" id="ProtNLM"/>
    </source>
</evidence>
<feature type="region of interest" description="Disordered" evidence="1">
    <location>
        <begin position="146"/>
        <end position="178"/>
    </location>
</feature>
<dbReference type="AlphaFoldDB" id="A0AAV2LF91"/>